<dbReference type="Pfam" id="PF01161">
    <property type="entry name" value="PBP"/>
    <property type="match status" value="1"/>
</dbReference>
<evidence type="ECO:0008006" key="4">
    <source>
        <dbReference type="Google" id="ProtNLM"/>
    </source>
</evidence>
<accession>A0A0S8FNA3</accession>
<dbReference type="STRING" id="1703779.AMJ83_11765"/>
<sequence>MEFRMLSKAFKDGERIPDLYSNTRRGRNSSPPLHWENPPEHTKSFAIIAEDVDAPLIGIITHWILYNIPSGSRELQEGIPQQESFSDGTIQGRNFFRRNAYMGPNPPFGTHRYYFKIFALDAEIKTDLKMTRGRLLKAMAKHILGQAQLMGIYSKKSSI</sequence>
<dbReference type="InterPro" id="IPR036610">
    <property type="entry name" value="PEBP-like_sf"/>
</dbReference>
<evidence type="ECO:0000256" key="1">
    <source>
        <dbReference type="SAM" id="MobiDB-lite"/>
    </source>
</evidence>
<dbReference type="InterPro" id="IPR008914">
    <property type="entry name" value="PEBP"/>
</dbReference>
<proteinExistence type="predicted"/>
<feature type="region of interest" description="Disordered" evidence="1">
    <location>
        <begin position="17"/>
        <end position="38"/>
    </location>
</feature>
<feature type="compositionally biased region" description="Polar residues" evidence="1">
    <location>
        <begin position="20"/>
        <end position="31"/>
    </location>
</feature>
<evidence type="ECO:0000313" key="3">
    <source>
        <dbReference type="Proteomes" id="UP000051373"/>
    </source>
</evidence>
<dbReference type="EMBL" id="LJUJ01000059">
    <property type="protein sequence ID" value="KPK62014.1"/>
    <property type="molecule type" value="Genomic_DNA"/>
</dbReference>
<dbReference type="PANTHER" id="PTHR30289:SF1">
    <property type="entry name" value="PEBP (PHOSPHATIDYLETHANOLAMINE-BINDING PROTEIN) FAMILY PROTEIN"/>
    <property type="match status" value="1"/>
</dbReference>
<dbReference type="Proteomes" id="UP000051373">
    <property type="component" value="Unassembled WGS sequence"/>
</dbReference>
<dbReference type="NCBIfam" id="TIGR00481">
    <property type="entry name" value="YbhB/YbcL family Raf kinase inhibitor-like protein"/>
    <property type="match status" value="1"/>
</dbReference>
<organism evidence="2 3">
    <name type="scientific">candidate division WOR_3 bacterium SM23_42</name>
    <dbReference type="NCBI Taxonomy" id="1703779"/>
    <lineage>
        <taxon>Bacteria</taxon>
        <taxon>Bacteria division WOR-3</taxon>
    </lineage>
</organism>
<dbReference type="CDD" id="cd00865">
    <property type="entry name" value="PEBP_bact_arch"/>
    <property type="match status" value="1"/>
</dbReference>
<dbReference type="InterPro" id="IPR005247">
    <property type="entry name" value="YbhB_YbcL/LppC-like"/>
</dbReference>
<dbReference type="PANTHER" id="PTHR30289">
    <property type="entry name" value="UNCHARACTERIZED PROTEIN YBCL-RELATED"/>
    <property type="match status" value="1"/>
</dbReference>
<protein>
    <recommendedName>
        <fullName evidence="4">Phosphatidylethanolamine-binding protein</fullName>
    </recommendedName>
</protein>
<gene>
    <name evidence="2" type="ORF">AMJ83_11765</name>
</gene>
<dbReference type="SUPFAM" id="SSF49777">
    <property type="entry name" value="PEBP-like"/>
    <property type="match status" value="1"/>
</dbReference>
<evidence type="ECO:0000313" key="2">
    <source>
        <dbReference type="EMBL" id="KPK62014.1"/>
    </source>
</evidence>
<dbReference type="AlphaFoldDB" id="A0A0S8FNA3"/>
<dbReference type="Gene3D" id="3.90.280.10">
    <property type="entry name" value="PEBP-like"/>
    <property type="match status" value="1"/>
</dbReference>
<reference evidence="2 3" key="1">
    <citation type="journal article" date="2015" name="Microbiome">
        <title>Genomic resolution of linkages in carbon, nitrogen, and sulfur cycling among widespread estuary sediment bacteria.</title>
        <authorList>
            <person name="Baker B.J."/>
            <person name="Lazar C.S."/>
            <person name="Teske A.P."/>
            <person name="Dick G.J."/>
        </authorList>
    </citation>
    <scope>NUCLEOTIDE SEQUENCE [LARGE SCALE GENOMIC DNA]</scope>
    <source>
        <strain evidence="2">SM23_42</strain>
    </source>
</reference>
<comment type="caution">
    <text evidence="2">The sequence shown here is derived from an EMBL/GenBank/DDBJ whole genome shotgun (WGS) entry which is preliminary data.</text>
</comment>
<name>A0A0S8FNA3_UNCW3</name>